<feature type="non-terminal residue" evidence="1">
    <location>
        <position position="35"/>
    </location>
</feature>
<gene>
    <name evidence="1" type="ORF">METZ01_LOCUS460535</name>
</gene>
<reference evidence="1" key="1">
    <citation type="submission" date="2018-05" db="EMBL/GenBank/DDBJ databases">
        <authorList>
            <person name="Lanie J.A."/>
            <person name="Ng W.-L."/>
            <person name="Kazmierczak K.M."/>
            <person name="Andrzejewski T.M."/>
            <person name="Davidsen T.M."/>
            <person name="Wayne K.J."/>
            <person name="Tettelin H."/>
            <person name="Glass J.I."/>
            <person name="Rusch D."/>
            <person name="Podicherti R."/>
            <person name="Tsui H.-C.T."/>
            <person name="Winkler M.E."/>
        </authorList>
    </citation>
    <scope>NUCLEOTIDE SEQUENCE</scope>
</reference>
<dbReference type="EMBL" id="UINC01192503">
    <property type="protein sequence ID" value="SVE07681.1"/>
    <property type="molecule type" value="Genomic_DNA"/>
</dbReference>
<dbReference type="AlphaFoldDB" id="A0A383AJC9"/>
<name>A0A383AJC9_9ZZZZ</name>
<protein>
    <submittedName>
        <fullName evidence="1">Uncharacterized protein</fullName>
    </submittedName>
</protein>
<sequence length="35" mass="4112">MNLLEKTDEEILEIADPLWDELVESSNKKDYLGFI</sequence>
<proteinExistence type="predicted"/>
<organism evidence="1">
    <name type="scientific">marine metagenome</name>
    <dbReference type="NCBI Taxonomy" id="408172"/>
    <lineage>
        <taxon>unclassified sequences</taxon>
        <taxon>metagenomes</taxon>
        <taxon>ecological metagenomes</taxon>
    </lineage>
</organism>
<accession>A0A383AJC9</accession>
<evidence type="ECO:0000313" key="1">
    <source>
        <dbReference type="EMBL" id="SVE07681.1"/>
    </source>
</evidence>